<evidence type="ECO:0000313" key="4">
    <source>
        <dbReference type="EMBL" id="KAJ1967994.1"/>
    </source>
</evidence>
<evidence type="ECO:0000256" key="1">
    <source>
        <dbReference type="ARBA" id="ARBA00022962"/>
    </source>
</evidence>
<dbReference type="InterPro" id="IPR052373">
    <property type="entry name" value="Gamma-glu_amide_hydrolase"/>
</dbReference>
<dbReference type="CDD" id="cd01908">
    <property type="entry name" value="YafJ"/>
    <property type="match status" value="1"/>
</dbReference>
<comment type="caution">
    <text evidence="4">The sequence shown here is derived from an EMBL/GenBank/DDBJ whole genome shotgun (WGS) entry which is preliminary data.</text>
</comment>
<dbReference type="OrthoDB" id="14446at2759"/>
<dbReference type="GO" id="GO:0006751">
    <property type="term" value="P:glutathione catabolic process"/>
    <property type="evidence" value="ECO:0007669"/>
    <property type="project" value="TreeGrafter"/>
</dbReference>
<dbReference type="PANTHER" id="PTHR43187:SF1">
    <property type="entry name" value="GLUTAMINE AMIDOTRANSFERASE DUG3-RELATED"/>
    <property type="match status" value="1"/>
</dbReference>
<reference evidence="4" key="1">
    <citation type="submission" date="2022-07" db="EMBL/GenBank/DDBJ databases">
        <title>Phylogenomic reconstructions and comparative analyses of Kickxellomycotina fungi.</title>
        <authorList>
            <person name="Reynolds N.K."/>
            <person name="Stajich J.E."/>
            <person name="Barry K."/>
            <person name="Grigoriev I.V."/>
            <person name="Crous P."/>
            <person name="Smith M.E."/>
        </authorList>
    </citation>
    <scope>NUCLEOTIDE SEQUENCE</scope>
    <source>
        <strain evidence="4">RSA 1196</strain>
    </source>
</reference>
<gene>
    <name evidence="4" type="primary">DUG3</name>
    <name evidence="4" type="ORF">IWQ62_001518</name>
</gene>
<evidence type="ECO:0000256" key="2">
    <source>
        <dbReference type="SAM" id="MobiDB-lite"/>
    </source>
</evidence>
<evidence type="ECO:0000313" key="5">
    <source>
        <dbReference type="Proteomes" id="UP001150925"/>
    </source>
</evidence>
<dbReference type="InterPro" id="IPR026869">
    <property type="entry name" value="EgtC-like"/>
</dbReference>
<keyword evidence="1 4" id="KW-0315">Glutamine amidotransferase</keyword>
<dbReference type="GO" id="GO:0005737">
    <property type="term" value="C:cytoplasm"/>
    <property type="evidence" value="ECO:0007669"/>
    <property type="project" value="TreeGrafter"/>
</dbReference>
<dbReference type="InterPro" id="IPR017932">
    <property type="entry name" value="GATase_2_dom"/>
</dbReference>
<dbReference type="PANTHER" id="PTHR43187">
    <property type="entry name" value="GLUTAMINE AMIDOTRANSFERASE DUG3-RELATED"/>
    <property type="match status" value="1"/>
</dbReference>
<feature type="region of interest" description="Disordered" evidence="2">
    <location>
        <begin position="140"/>
        <end position="171"/>
    </location>
</feature>
<dbReference type="InterPro" id="IPR029055">
    <property type="entry name" value="Ntn_hydrolases_N"/>
</dbReference>
<feature type="domain" description="Glutamine amidotransferase type-2" evidence="3">
    <location>
        <begin position="117"/>
        <end position="631"/>
    </location>
</feature>
<name>A0A9W8AS73_9FUNG</name>
<dbReference type="InterPro" id="IPR024336">
    <property type="entry name" value="tRNA_splic_suSen54_N"/>
</dbReference>
<evidence type="ECO:0000259" key="3">
    <source>
        <dbReference type="PROSITE" id="PS51278"/>
    </source>
</evidence>
<dbReference type="Gene3D" id="3.60.20.10">
    <property type="entry name" value="Glutamine Phosphoribosylpyrophosphate, subunit 1, domain 1"/>
    <property type="match status" value="1"/>
</dbReference>
<dbReference type="Pfam" id="PF12928">
    <property type="entry name" value="tRNA_int_end_N2"/>
    <property type="match status" value="1"/>
</dbReference>
<sequence length="631" mass="71788">MTDTPRLHKAHSEALWLPNDNVAYVHHLRGNIARTLGYTHQSKLYLHPEEALFEVERGALLLRLFPSDESFTPNSGIEISGYPMLSLTECYQYLFSVPISPGFNLSVYQTYSYLRKLGYVVIRSQVYQLLKEHLAVSSDDSDKTEEIEGTDNTGVDSPAAPSTDLLTPESERSLPFTNSAWYRGLFRNWAGLRLSARASPLVDRNTLLSSYEDLYQRLDIIPRSRLRDLNLEENGQTRPLAANTVSRSDDKSQNGAMDNDTGLDYFCVYKPSTPFKKRNIQPPDYCVFVKNLASSPNVMQPPTLAHFRHMFKIAEFPPKVALALVEYGNVMFVTVQDTLIEPLILRPDHSIIHQSFDCRLRLEGCRFLNGDGFGVGWYDSHPEEGPCIFTSTLPAWSNINLRRIAEKIHSPLVFAHVRATTGGTATSESNCHPWQYGCLMWMHNGHLAQFHKIKRRLQNSLRDELFAFIQGNTDSEWAFALFLNQLDDPLRQSFCPYELKEAMLKTIALINLWSKEAGTTQSSLLNFALTDGRTVVCTRYVSSHEFEAPSLYYSSGSRFAERNGSYRMEKRDKREDAVVVASEPLTFEKADWLTVPSNTLLLITPKHNILLYPVKDDFYNPGKRRLVVNNA</sequence>
<dbReference type="GO" id="GO:0061672">
    <property type="term" value="C:glutathione hydrolase complex"/>
    <property type="evidence" value="ECO:0007669"/>
    <property type="project" value="TreeGrafter"/>
</dbReference>
<dbReference type="SUPFAM" id="SSF56235">
    <property type="entry name" value="N-terminal nucleophile aminohydrolases (Ntn hydrolases)"/>
    <property type="match status" value="1"/>
</dbReference>
<protein>
    <submittedName>
        <fullName evidence="4">Glutamine amidotransferase subunit</fullName>
    </submittedName>
</protein>
<dbReference type="PROSITE" id="PS51278">
    <property type="entry name" value="GATASE_TYPE_2"/>
    <property type="match status" value="1"/>
</dbReference>
<dbReference type="GO" id="GO:0008242">
    <property type="term" value="F:omega peptidase activity"/>
    <property type="evidence" value="ECO:0007669"/>
    <property type="project" value="TreeGrafter"/>
</dbReference>
<dbReference type="AlphaFoldDB" id="A0A9W8AS73"/>
<dbReference type="EMBL" id="JANBPY010000247">
    <property type="protein sequence ID" value="KAJ1967994.1"/>
    <property type="molecule type" value="Genomic_DNA"/>
</dbReference>
<dbReference type="Pfam" id="PF13230">
    <property type="entry name" value="GATase_4"/>
    <property type="match status" value="1"/>
</dbReference>
<proteinExistence type="predicted"/>
<accession>A0A9W8AS73</accession>
<keyword evidence="5" id="KW-1185">Reference proteome</keyword>
<organism evidence="4 5">
    <name type="scientific">Dispira parvispora</name>
    <dbReference type="NCBI Taxonomy" id="1520584"/>
    <lineage>
        <taxon>Eukaryota</taxon>
        <taxon>Fungi</taxon>
        <taxon>Fungi incertae sedis</taxon>
        <taxon>Zoopagomycota</taxon>
        <taxon>Kickxellomycotina</taxon>
        <taxon>Dimargaritomycetes</taxon>
        <taxon>Dimargaritales</taxon>
        <taxon>Dimargaritaceae</taxon>
        <taxon>Dispira</taxon>
    </lineage>
</organism>
<dbReference type="Proteomes" id="UP001150925">
    <property type="component" value="Unassembled WGS sequence"/>
</dbReference>